<evidence type="ECO:0000259" key="4">
    <source>
        <dbReference type="Pfam" id="PF00582"/>
    </source>
</evidence>
<dbReference type="Proteomes" id="UP001229386">
    <property type="component" value="Chromosome"/>
</dbReference>
<evidence type="ECO:0000256" key="3">
    <source>
        <dbReference type="ARBA" id="ARBA00040934"/>
    </source>
</evidence>
<dbReference type="NCBIfam" id="NF011581">
    <property type="entry name" value="PRK15005.1"/>
    <property type="match status" value="1"/>
</dbReference>
<proteinExistence type="inferred from homology"/>
<evidence type="ECO:0000313" key="6">
    <source>
        <dbReference type="EMBL" id="WMB13135.1"/>
    </source>
</evidence>
<dbReference type="CDD" id="cd00293">
    <property type="entry name" value="USP-like"/>
    <property type="match status" value="1"/>
</dbReference>
<dbReference type="PRINTS" id="PR01438">
    <property type="entry name" value="UNVRSLSTRESS"/>
</dbReference>
<dbReference type="Proteomes" id="UP000662438">
    <property type="component" value="Unassembled WGS sequence"/>
</dbReference>
<reference evidence="6" key="2">
    <citation type="journal article" date="2023" name="J. Antimicrob. Chemother.">
        <title>Emergence of OXA-48-producing Enterobacter hormaechei in a Swiss companion animal clinic and their genetic relationship to clinical human isolates.</title>
        <authorList>
            <person name="Dona V."/>
            <person name="Nordmann P."/>
            <person name="Kittl S."/>
            <person name="Schuller S."/>
            <person name="Bouvier M."/>
            <person name="Poirel L."/>
            <person name="Endimiani A."/>
            <person name="Perreten V."/>
        </authorList>
    </citation>
    <scope>NUCLEOTIDE SEQUENCE</scope>
    <source>
        <strain evidence="6">Ehh_25</strain>
    </source>
</reference>
<dbReference type="PANTHER" id="PTHR46268:SF18">
    <property type="entry name" value="UNIVERSAL STRESS PROTEIN F"/>
    <property type="match status" value="1"/>
</dbReference>
<dbReference type="Gene3D" id="3.40.50.620">
    <property type="entry name" value="HUPs"/>
    <property type="match status" value="1"/>
</dbReference>
<evidence type="ECO:0000313" key="7">
    <source>
        <dbReference type="Proteomes" id="UP000662438"/>
    </source>
</evidence>
<dbReference type="RefSeq" id="WP_006808925.1">
    <property type="nucleotide sequence ID" value="NZ_CAIZUP010000052.1"/>
</dbReference>
<evidence type="ECO:0000313" key="5">
    <source>
        <dbReference type="EMBL" id="MBF1972648.1"/>
    </source>
</evidence>
<comment type="similarity">
    <text evidence="1">Belongs to the universal stress protein A family.</text>
</comment>
<accession>A0AAX3Z7P1</accession>
<dbReference type="AlphaFoldDB" id="A0AAX3Z7P1"/>
<dbReference type="EMBL" id="JADIXG010000063">
    <property type="protein sequence ID" value="MBF1972648.1"/>
    <property type="molecule type" value="Genomic_DNA"/>
</dbReference>
<evidence type="ECO:0000256" key="1">
    <source>
        <dbReference type="ARBA" id="ARBA00008791"/>
    </source>
</evidence>
<evidence type="ECO:0000313" key="8">
    <source>
        <dbReference type="Proteomes" id="UP001229386"/>
    </source>
</evidence>
<sequence>MTRRLLVPIDVTEGELAHTIITHTQNESRFDTAEIHFLSVVQPFPYYPALGGRHSIHIPSIDELVDDARKTLEKTVRNFEIPGVKTFIHVTAGSPKDKILEMADKLSADLIIISSRRDKLTKFLLGSTTASVVRHAECSVLVVR</sequence>
<name>A0AAX3Z7P1_9ENTR</name>
<dbReference type="SUPFAM" id="SSF52402">
    <property type="entry name" value="Adenine nucleotide alpha hydrolases-like"/>
    <property type="match status" value="1"/>
</dbReference>
<feature type="domain" description="UspA" evidence="4">
    <location>
        <begin position="1"/>
        <end position="144"/>
    </location>
</feature>
<dbReference type="InterPro" id="IPR006016">
    <property type="entry name" value="UspA"/>
</dbReference>
<dbReference type="EMBL" id="CP126746">
    <property type="protein sequence ID" value="WMB13135.1"/>
    <property type="molecule type" value="Genomic_DNA"/>
</dbReference>
<dbReference type="InterPro" id="IPR006015">
    <property type="entry name" value="Universal_stress_UspA"/>
</dbReference>
<protein>
    <recommendedName>
        <fullName evidence="3">Universal stress protein F</fullName>
    </recommendedName>
</protein>
<comment type="subunit">
    <text evidence="2">Homodimer.</text>
</comment>
<evidence type="ECO:0000256" key="2">
    <source>
        <dbReference type="ARBA" id="ARBA00011738"/>
    </source>
</evidence>
<organism evidence="6 8">
    <name type="scientific">Enterobacter hormaechei</name>
    <dbReference type="NCBI Taxonomy" id="158836"/>
    <lineage>
        <taxon>Bacteria</taxon>
        <taxon>Pseudomonadati</taxon>
        <taxon>Pseudomonadota</taxon>
        <taxon>Gammaproteobacteria</taxon>
        <taxon>Enterobacterales</taxon>
        <taxon>Enterobacteriaceae</taxon>
        <taxon>Enterobacter</taxon>
        <taxon>Enterobacter cloacae complex</taxon>
    </lineage>
</organism>
<dbReference type="Pfam" id="PF00582">
    <property type="entry name" value="Usp"/>
    <property type="match status" value="1"/>
</dbReference>
<dbReference type="InterPro" id="IPR014729">
    <property type="entry name" value="Rossmann-like_a/b/a_fold"/>
</dbReference>
<reference evidence="5 7" key="1">
    <citation type="submission" date="2020-10" db="EMBL/GenBank/DDBJ databases">
        <title>Genomic surveiliance of eskapee pathogens from blood stream infections in KZN.</title>
        <authorList>
            <person name="Hetsa B.A."/>
            <person name="Amoako D.G."/>
            <person name="Akebe A.L.K."/>
            <person name="Essack S."/>
        </authorList>
    </citation>
    <scope>NUCLEOTIDE SEQUENCE [LARGE SCALE GENOMIC DNA]</scope>
    <source>
        <strain evidence="5 7">E6</strain>
    </source>
</reference>
<dbReference type="PANTHER" id="PTHR46268">
    <property type="entry name" value="STRESS RESPONSE PROTEIN NHAX"/>
    <property type="match status" value="1"/>
</dbReference>
<gene>
    <name evidence="6" type="primary">uspF</name>
    <name evidence="5" type="ORF">ISX34_22775</name>
    <name evidence="6" type="ORF">QPR60_09990</name>
</gene>
<dbReference type="GeneID" id="93199582"/>